<dbReference type="Proteomes" id="UP001305779">
    <property type="component" value="Unassembled WGS sequence"/>
</dbReference>
<reference evidence="2 3" key="1">
    <citation type="journal article" date="2023" name="G3 (Bethesda)">
        <title>A chromosome-level genome assembly of Zasmidium syzygii isolated from banana leaves.</title>
        <authorList>
            <person name="van Westerhoven A.C."/>
            <person name="Mehrabi R."/>
            <person name="Talebi R."/>
            <person name="Steentjes M.B.F."/>
            <person name="Corcolon B."/>
            <person name="Chong P.A."/>
            <person name="Kema G.H.J."/>
            <person name="Seidl M.F."/>
        </authorList>
    </citation>
    <scope>NUCLEOTIDE SEQUENCE [LARGE SCALE GENOMIC DNA]</scope>
    <source>
        <strain evidence="2 3">P124</strain>
    </source>
</reference>
<name>A0ABR0DZ26_ZASCE</name>
<protein>
    <submittedName>
        <fullName evidence="2">Uncharacterized protein</fullName>
    </submittedName>
</protein>
<comment type="caution">
    <text evidence="2">The sequence shown here is derived from an EMBL/GenBank/DDBJ whole genome shotgun (WGS) entry which is preliminary data.</text>
</comment>
<dbReference type="EMBL" id="JAXOVC010000014">
    <property type="protein sequence ID" value="KAK4494256.1"/>
    <property type="molecule type" value="Genomic_DNA"/>
</dbReference>
<evidence type="ECO:0000313" key="2">
    <source>
        <dbReference type="EMBL" id="KAK4494256.1"/>
    </source>
</evidence>
<proteinExistence type="predicted"/>
<sequence length="163" mass="18005">MWKFSSMQMHLLKSGSSSIFLCRAYSTESGIDNGNDNGHMYTRLIQEGVTDTADLCSSPRIARYRREAAPSGGVSGRSIRCLHATNNNSAARQDKLEEPTPDISDHGNSINLPIPHKRTQCILYKIILQPPTCPLKSGARLQRFFGARGHRSQPKLGQKVPQG</sequence>
<gene>
    <name evidence="2" type="ORF">PRZ48_014554</name>
</gene>
<keyword evidence="3" id="KW-1185">Reference proteome</keyword>
<evidence type="ECO:0000256" key="1">
    <source>
        <dbReference type="SAM" id="MobiDB-lite"/>
    </source>
</evidence>
<feature type="region of interest" description="Disordered" evidence="1">
    <location>
        <begin position="85"/>
        <end position="111"/>
    </location>
</feature>
<organism evidence="2 3">
    <name type="scientific">Zasmidium cellare</name>
    <name type="common">Wine cellar mold</name>
    <name type="synonym">Racodium cellare</name>
    <dbReference type="NCBI Taxonomy" id="395010"/>
    <lineage>
        <taxon>Eukaryota</taxon>
        <taxon>Fungi</taxon>
        <taxon>Dikarya</taxon>
        <taxon>Ascomycota</taxon>
        <taxon>Pezizomycotina</taxon>
        <taxon>Dothideomycetes</taxon>
        <taxon>Dothideomycetidae</taxon>
        <taxon>Mycosphaerellales</taxon>
        <taxon>Mycosphaerellaceae</taxon>
        <taxon>Zasmidium</taxon>
    </lineage>
</organism>
<evidence type="ECO:0000313" key="3">
    <source>
        <dbReference type="Proteomes" id="UP001305779"/>
    </source>
</evidence>
<accession>A0ABR0DZ26</accession>